<dbReference type="PANTHER" id="PTHR46577:SF1">
    <property type="entry name" value="HTH-TYPE TRANSCRIPTIONAL REGULATORY PROTEIN GABR"/>
    <property type="match status" value="1"/>
</dbReference>
<dbReference type="InterPro" id="IPR036390">
    <property type="entry name" value="WH_DNA-bd_sf"/>
</dbReference>
<feature type="domain" description="HTH gntR-type" evidence="6">
    <location>
        <begin position="16"/>
        <end position="84"/>
    </location>
</feature>
<dbReference type="InterPro" id="IPR000524">
    <property type="entry name" value="Tscrpt_reg_HTH_GntR"/>
</dbReference>
<reference evidence="7 8" key="1">
    <citation type="submission" date="2020-08" db="EMBL/GenBank/DDBJ databases">
        <title>Genomic Encyclopedia of Type Strains, Phase IV (KMG-IV): sequencing the most valuable type-strain genomes for metagenomic binning, comparative biology and taxonomic classification.</title>
        <authorList>
            <person name="Goeker M."/>
        </authorList>
    </citation>
    <scope>NUCLEOTIDE SEQUENCE [LARGE SCALE GENOMIC DNA]</scope>
    <source>
        <strain evidence="7 8">DSM 11590</strain>
    </source>
</reference>
<dbReference type="InterPro" id="IPR015424">
    <property type="entry name" value="PyrdxlP-dep_Trfase"/>
</dbReference>
<dbReference type="GO" id="GO:0008483">
    <property type="term" value="F:transaminase activity"/>
    <property type="evidence" value="ECO:0007669"/>
    <property type="project" value="UniProtKB-KW"/>
</dbReference>
<keyword evidence="7" id="KW-0808">Transferase</keyword>
<evidence type="ECO:0000313" key="7">
    <source>
        <dbReference type="EMBL" id="MBB6210151.1"/>
    </source>
</evidence>
<name>A0A7X0DLN4_NOVIT</name>
<keyword evidence="7" id="KW-0032">Aminotransferase</keyword>
<dbReference type="PRINTS" id="PR00035">
    <property type="entry name" value="HTHGNTR"/>
</dbReference>
<evidence type="ECO:0000256" key="1">
    <source>
        <dbReference type="ARBA" id="ARBA00005384"/>
    </source>
</evidence>
<dbReference type="SUPFAM" id="SSF46785">
    <property type="entry name" value="Winged helix' DNA-binding domain"/>
    <property type="match status" value="1"/>
</dbReference>
<dbReference type="Gene3D" id="3.40.640.10">
    <property type="entry name" value="Type I PLP-dependent aspartate aminotransferase-like (Major domain)"/>
    <property type="match status" value="1"/>
</dbReference>
<proteinExistence type="inferred from homology"/>
<dbReference type="Proteomes" id="UP000544872">
    <property type="component" value="Unassembled WGS sequence"/>
</dbReference>
<dbReference type="InterPro" id="IPR036388">
    <property type="entry name" value="WH-like_DNA-bd_sf"/>
</dbReference>
<keyword evidence="8" id="KW-1185">Reference proteome</keyword>
<evidence type="ECO:0000313" key="8">
    <source>
        <dbReference type="Proteomes" id="UP000544872"/>
    </source>
</evidence>
<dbReference type="PANTHER" id="PTHR46577">
    <property type="entry name" value="HTH-TYPE TRANSCRIPTIONAL REGULATORY PROTEIN GABR"/>
    <property type="match status" value="1"/>
</dbReference>
<comment type="caution">
    <text evidence="7">The sequence shown here is derived from an EMBL/GenBank/DDBJ whole genome shotgun (WGS) entry which is preliminary data.</text>
</comment>
<evidence type="ECO:0000256" key="4">
    <source>
        <dbReference type="ARBA" id="ARBA00023125"/>
    </source>
</evidence>
<dbReference type="Pfam" id="PF00155">
    <property type="entry name" value="Aminotran_1_2"/>
    <property type="match status" value="1"/>
</dbReference>
<dbReference type="GO" id="GO:0003677">
    <property type="term" value="F:DNA binding"/>
    <property type="evidence" value="ECO:0007669"/>
    <property type="project" value="UniProtKB-KW"/>
</dbReference>
<dbReference type="GO" id="GO:0003700">
    <property type="term" value="F:DNA-binding transcription factor activity"/>
    <property type="evidence" value="ECO:0007669"/>
    <property type="project" value="InterPro"/>
</dbReference>
<dbReference type="EMBL" id="JACIIX010000004">
    <property type="protein sequence ID" value="MBB6210151.1"/>
    <property type="molecule type" value="Genomic_DNA"/>
</dbReference>
<dbReference type="GO" id="GO:0030170">
    <property type="term" value="F:pyridoxal phosphate binding"/>
    <property type="evidence" value="ECO:0007669"/>
    <property type="project" value="InterPro"/>
</dbReference>
<evidence type="ECO:0000256" key="3">
    <source>
        <dbReference type="ARBA" id="ARBA00023015"/>
    </source>
</evidence>
<protein>
    <submittedName>
        <fullName evidence="7">GntR family transcriptional regulator/MocR family aminotransferase</fullName>
    </submittedName>
</protein>
<dbReference type="InterPro" id="IPR051446">
    <property type="entry name" value="HTH_trans_reg/aminotransferase"/>
</dbReference>
<dbReference type="RefSeq" id="WP_184262979.1">
    <property type="nucleotide sequence ID" value="NZ_JACIIX010000004.1"/>
</dbReference>
<organism evidence="7 8">
    <name type="scientific">Novispirillum itersonii</name>
    <name type="common">Aquaspirillum itersonii</name>
    <dbReference type="NCBI Taxonomy" id="189"/>
    <lineage>
        <taxon>Bacteria</taxon>
        <taxon>Pseudomonadati</taxon>
        <taxon>Pseudomonadota</taxon>
        <taxon>Alphaproteobacteria</taxon>
        <taxon>Rhodospirillales</taxon>
        <taxon>Novispirillaceae</taxon>
        <taxon>Novispirillum</taxon>
    </lineage>
</organism>
<gene>
    <name evidence="7" type="ORF">FHS48_001561</name>
</gene>
<keyword evidence="5" id="KW-0804">Transcription</keyword>
<accession>A0A7X0DLN4</accession>
<dbReference type="InterPro" id="IPR004839">
    <property type="entry name" value="Aminotransferase_I/II_large"/>
</dbReference>
<dbReference type="SMART" id="SM00345">
    <property type="entry name" value="HTH_GNTR"/>
    <property type="match status" value="1"/>
</dbReference>
<keyword evidence="2" id="KW-0663">Pyridoxal phosphate</keyword>
<evidence type="ECO:0000256" key="5">
    <source>
        <dbReference type="ARBA" id="ARBA00023163"/>
    </source>
</evidence>
<keyword evidence="4" id="KW-0238">DNA-binding</keyword>
<dbReference type="Gene3D" id="1.10.10.10">
    <property type="entry name" value="Winged helix-like DNA-binding domain superfamily/Winged helix DNA-binding domain"/>
    <property type="match status" value="1"/>
</dbReference>
<dbReference type="CDD" id="cd00609">
    <property type="entry name" value="AAT_like"/>
    <property type="match status" value="1"/>
</dbReference>
<sequence>MAGAWVGVSLDPQGNRPVYVQLYGQLRDLILRRALRPQERLPSSRLVATELGVSRATVIAAYDQLVGEGYIAGRPGSGMYVCPLPEDTLMVTGGHPARRPAGPVNSAPPLKTVAADWQETPGWAPPLQPGEPDGRLFPSADWVRALSNSWRRPSPRVLGHGETVFGDPALRQALARHLQVWRGIDVTPDQIIVTAGAGEGIDLTLRAFVEAGAGVVLENPGYSPARNMVADRGGQVIHCPVDGSGLCLDSLAARQAAGDCAPRLIMVTPSRQFPLGLTMPLSRRLSLIDWGRHNNCMILEDDYDSEFRYGGRPLAALASLDHGGRVLYLGSFSKVFASGVRLGYLAVPETAIDRYRACLEATGPRASLALQPALAEFMDSGAYARHLRRMRRVYAERQECLLTALAEQCSDWLAIPEIQPSGMHVLARLTARVVSAGWSDQDLATRCEAAGVMVRALSSYCQPPVQEQGLLIGFAAYTPQEIRSSVVKLRMTLSLLS</sequence>
<evidence type="ECO:0000259" key="6">
    <source>
        <dbReference type="PROSITE" id="PS50949"/>
    </source>
</evidence>
<evidence type="ECO:0000256" key="2">
    <source>
        <dbReference type="ARBA" id="ARBA00022898"/>
    </source>
</evidence>
<dbReference type="PROSITE" id="PS50949">
    <property type="entry name" value="HTH_GNTR"/>
    <property type="match status" value="1"/>
</dbReference>
<dbReference type="SUPFAM" id="SSF53383">
    <property type="entry name" value="PLP-dependent transferases"/>
    <property type="match status" value="1"/>
</dbReference>
<comment type="similarity">
    <text evidence="1">In the C-terminal section; belongs to the class-I pyridoxal-phosphate-dependent aminotransferase family.</text>
</comment>
<dbReference type="InterPro" id="IPR015421">
    <property type="entry name" value="PyrdxlP-dep_Trfase_major"/>
</dbReference>
<dbReference type="AlphaFoldDB" id="A0A7X0DLN4"/>
<dbReference type="CDD" id="cd07377">
    <property type="entry name" value="WHTH_GntR"/>
    <property type="match status" value="1"/>
</dbReference>
<keyword evidence="3" id="KW-0805">Transcription regulation</keyword>
<dbReference type="Pfam" id="PF00392">
    <property type="entry name" value="GntR"/>
    <property type="match status" value="1"/>
</dbReference>